<evidence type="ECO:0000313" key="9">
    <source>
        <dbReference type="EMBL" id="QHQ63068.1"/>
    </source>
</evidence>
<dbReference type="Proteomes" id="UP000464314">
    <property type="component" value="Chromosome"/>
</dbReference>
<gene>
    <name evidence="9" type="ORF">Ana3638_21705</name>
</gene>
<dbReference type="GO" id="GO:0016020">
    <property type="term" value="C:membrane"/>
    <property type="evidence" value="ECO:0007669"/>
    <property type="project" value="UniProtKB-SubCell"/>
</dbReference>
<evidence type="ECO:0000256" key="1">
    <source>
        <dbReference type="ARBA" id="ARBA00004141"/>
    </source>
</evidence>
<keyword evidence="10" id="KW-1185">Reference proteome</keyword>
<keyword evidence="6 7" id="KW-0472">Membrane</keyword>
<comment type="subcellular location">
    <subcellularLocation>
        <location evidence="1">Membrane</location>
        <topology evidence="1">Multi-pass membrane protein</topology>
    </subcellularLocation>
</comment>
<feature type="transmembrane region" description="Helical" evidence="7">
    <location>
        <begin position="151"/>
        <end position="175"/>
    </location>
</feature>
<dbReference type="Gene3D" id="1.20.1740.10">
    <property type="entry name" value="Amino acid/polyamine transporter I"/>
    <property type="match status" value="1"/>
</dbReference>
<sequence length="501" mass="54242">MKNKEKGLTAWQLTMMAVGSVVGASFFLGSAVAINSAGPSIVITYILSGLLVYFILYALSEMTVSNPDSGSFRTFAAEAFGEGTGFVTGWVYWTGMVLAMSSEATAVSILFREWIPNISISWLGSFIIIGVTLLNLLGASRLSKLESGFSVIKIFAVFAFIIIAILLIIGLFPGVPTIGAGELRNEMFLAGGVKGIAGSMLIVLFAYAGFEVIGLAASETENPQETIPKAINYTVLCLLGLYILSVVVLLPLIPTASVNEETSPIVAALDRWGITWAGTVINVVLITAILSTMLASVFAIGRMIRSLADEGLAPNWVKDKTDVPYRGILFSGIAMLLGLGLGLLLPKVYLFLISAGGFATLFTYIIIMATHIRFRKKYGCPEGKCKLGGYPYSSLFVLICLIGSIVSMPFIEGQGTGLIAGIIMLIFYTVCYIGMRIYQFMHNKEKGNDSLNNKNYQDKLLTEFSDELSGIIEKQQNAEIGEEYTENKKIDENCTQCKNQK</sequence>
<dbReference type="PANTHER" id="PTHR43495">
    <property type="entry name" value="GABA PERMEASE"/>
    <property type="match status" value="1"/>
</dbReference>
<evidence type="ECO:0000256" key="5">
    <source>
        <dbReference type="ARBA" id="ARBA00022989"/>
    </source>
</evidence>
<organism evidence="9 10">
    <name type="scientific">Anaerocolumna sedimenticola</name>
    <dbReference type="NCBI Taxonomy" id="2696063"/>
    <lineage>
        <taxon>Bacteria</taxon>
        <taxon>Bacillati</taxon>
        <taxon>Bacillota</taxon>
        <taxon>Clostridia</taxon>
        <taxon>Lachnospirales</taxon>
        <taxon>Lachnospiraceae</taxon>
        <taxon>Anaerocolumna</taxon>
    </lineage>
</organism>
<dbReference type="GO" id="GO:0006865">
    <property type="term" value="P:amino acid transport"/>
    <property type="evidence" value="ECO:0007669"/>
    <property type="project" value="UniProtKB-KW"/>
</dbReference>
<protein>
    <submittedName>
        <fullName evidence="9">Amino acid permease</fullName>
    </submittedName>
</protein>
<feature type="transmembrane region" description="Helical" evidence="7">
    <location>
        <begin position="230"/>
        <end position="253"/>
    </location>
</feature>
<accession>A0A6P1TUA4</accession>
<feature type="transmembrane region" description="Helical" evidence="7">
    <location>
        <begin position="120"/>
        <end position="139"/>
    </location>
</feature>
<feature type="transmembrane region" description="Helical" evidence="7">
    <location>
        <begin position="79"/>
        <end position="100"/>
    </location>
</feature>
<dbReference type="EMBL" id="CP048000">
    <property type="protein sequence ID" value="QHQ63068.1"/>
    <property type="molecule type" value="Genomic_DNA"/>
</dbReference>
<evidence type="ECO:0000256" key="7">
    <source>
        <dbReference type="SAM" id="Phobius"/>
    </source>
</evidence>
<dbReference type="PANTHER" id="PTHR43495:SF5">
    <property type="entry name" value="GAMMA-AMINOBUTYRIC ACID PERMEASE"/>
    <property type="match status" value="1"/>
</dbReference>
<dbReference type="Pfam" id="PF00324">
    <property type="entry name" value="AA_permease"/>
    <property type="match status" value="1"/>
</dbReference>
<evidence type="ECO:0000256" key="4">
    <source>
        <dbReference type="ARBA" id="ARBA00022970"/>
    </source>
</evidence>
<dbReference type="KEGG" id="anr:Ana3638_21705"/>
<feature type="transmembrane region" description="Helical" evidence="7">
    <location>
        <begin position="12"/>
        <end position="34"/>
    </location>
</feature>
<evidence type="ECO:0000256" key="3">
    <source>
        <dbReference type="ARBA" id="ARBA00022692"/>
    </source>
</evidence>
<dbReference type="InterPro" id="IPR004841">
    <property type="entry name" value="AA-permease/SLC12A_dom"/>
</dbReference>
<dbReference type="GO" id="GO:0055085">
    <property type="term" value="P:transmembrane transport"/>
    <property type="evidence" value="ECO:0007669"/>
    <property type="project" value="InterPro"/>
</dbReference>
<feature type="transmembrane region" description="Helical" evidence="7">
    <location>
        <begin position="417"/>
        <end position="438"/>
    </location>
</feature>
<keyword evidence="4" id="KW-0029">Amino-acid transport</keyword>
<feature type="transmembrane region" description="Helical" evidence="7">
    <location>
        <begin position="390"/>
        <end position="411"/>
    </location>
</feature>
<evidence type="ECO:0000259" key="8">
    <source>
        <dbReference type="Pfam" id="PF00324"/>
    </source>
</evidence>
<keyword evidence="2" id="KW-0813">Transport</keyword>
<evidence type="ECO:0000256" key="6">
    <source>
        <dbReference type="ARBA" id="ARBA00023136"/>
    </source>
</evidence>
<dbReference type="AlphaFoldDB" id="A0A6P1TUA4"/>
<feature type="transmembrane region" description="Helical" evidence="7">
    <location>
        <begin position="273"/>
        <end position="302"/>
    </location>
</feature>
<feature type="transmembrane region" description="Helical" evidence="7">
    <location>
        <begin position="349"/>
        <end position="369"/>
    </location>
</feature>
<proteinExistence type="predicted"/>
<feature type="transmembrane region" description="Helical" evidence="7">
    <location>
        <begin position="195"/>
        <end position="218"/>
    </location>
</feature>
<dbReference type="RefSeq" id="WP_161839890.1">
    <property type="nucleotide sequence ID" value="NZ_CP048000.1"/>
</dbReference>
<evidence type="ECO:0000256" key="2">
    <source>
        <dbReference type="ARBA" id="ARBA00022448"/>
    </source>
</evidence>
<feature type="transmembrane region" description="Helical" evidence="7">
    <location>
        <begin position="323"/>
        <end position="343"/>
    </location>
</feature>
<name>A0A6P1TUA4_9FIRM</name>
<dbReference type="PIRSF" id="PIRSF006060">
    <property type="entry name" value="AA_transporter"/>
    <property type="match status" value="1"/>
</dbReference>
<feature type="domain" description="Amino acid permease/ SLC12A" evidence="8">
    <location>
        <begin position="13"/>
        <end position="434"/>
    </location>
</feature>
<keyword evidence="5 7" id="KW-1133">Transmembrane helix</keyword>
<evidence type="ECO:0000313" key="10">
    <source>
        <dbReference type="Proteomes" id="UP000464314"/>
    </source>
</evidence>
<keyword evidence="3 7" id="KW-0812">Transmembrane</keyword>
<feature type="transmembrane region" description="Helical" evidence="7">
    <location>
        <begin position="40"/>
        <end position="59"/>
    </location>
</feature>
<reference evidence="9 10" key="1">
    <citation type="submission" date="2020-01" db="EMBL/GenBank/DDBJ databases">
        <title>Genome analysis of Anaerocolumna sp. CBA3638.</title>
        <authorList>
            <person name="Kim J."/>
            <person name="Roh S.W."/>
        </authorList>
    </citation>
    <scope>NUCLEOTIDE SEQUENCE [LARGE SCALE GENOMIC DNA]</scope>
    <source>
        <strain evidence="9 10">CBA3638</strain>
    </source>
</reference>